<name>A0A327YLY0_9RHOB</name>
<evidence type="ECO:0000313" key="2">
    <source>
        <dbReference type="Proteomes" id="UP000249165"/>
    </source>
</evidence>
<dbReference type="SUPFAM" id="SSF56059">
    <property type="entry name" value="Glutathione synthetase ATP-binding domain-like"/>
    <property type="match status" value="1"/>
</dbReference>
<proteinExistence type="predicted"/>
<dbReference type="EMBL" id="QLMG01000003">
    <property type="protein sequence ID" value="RAK21983.1"/>
    <property type="molecule type" value="Genomic_DNA"/>
</dbReference>
<dbReference type="AlphaFoldDB" id="A0A327YLY0"/>
<dbReference type="RefSeq" id="WP_111549708.1">
    <property type="nucleotide sequence ID" value="NZ_LIQE01000002.1"/>
</dbReference>
<dbReference type="OrthoDB" id="460582at2"/>
<reference evidence="1 2" key="1">
    <citation type="submission" date="2018-06" db="EMBL/GenBank/DDBJ databases">
        <title>Genomic Encyclopedia of Archaeal and Bacterial Type Strains, Phase II (KMG-II): from individual species to whole genera.</title>
        <authorList>
            <person name="Goeker M."/>
        </authorList>
    </citation>
    <scope>NUCLEOTIDE SEQUENCE [LARGE SCALE GENOMIC DNA]</scope>
    <source>
        <strain evidence="1 2">DSM 22011</strain>
    </source>
</reference>
<protein>
    <recommendedName>
        <fullName evidence="3">Glutathione synthase/RimK-type ligase-like ATP-grasp enzyme</fullName>
    </recommendedName>
</protein>
<evidence type="ECO:0008006" key="3">
    <source>
        <dbReference type="Google" id="ProtNLM"/>
    </source>
</evidence>
<accession>A0A327YLY0</accession>
<keyword evidence="2" id="KW-1185">Reference proteome</keyword>
<evidence type="ECO:0000313" key="1">
    <source>
        <dbReference type="EMBL" id="RAK21983.1"/>
    </source>
</evidence>
<dbReference type="Proteomes" id="UP000249165">
    <property type="component" value="Unassembled WGS sequence"/>
</dbReference>
<organism evidence="1 2">
    <name type="scientific">Salipiger aestuarii</name>
    <dbReference type="NCBI Taxonomy" id="568098"/>
    <lineage>
        <taxon>Bacteria</taxon>
        <taxon>Pseudomonadati</taxon>
        <taxon>Pseudomonadota</taxon>
        <taxon>Alphaproteobacteria</taxon>
        <taxon>Rhodobacterales</taxon>
        <taxon>Roseobacteraceae</taxon>
        <taxon>Salipiger</taxon>
    </lineage>
</organism>
<comment type="caution">
    <text evidence="1">The sequence shown here is derived from an EMBL/GenBank/DDBJ whole genome shotgun (WGS) entry which is preliminary data.</text>
</comment>
<gene>
    <name evidence="1" type="ORF">ATI53_1003139</name>
</gene>
<sequence length="402" mass="44593">MEPQNRVGVAQLTNLALQGVDLNPLRCQLLRKCIEGEDHAAALMDLSVIDQLYGDLERGLAWQARAFETCTLFRTDRGRTGVKTLLVFALPVDIGSNTPIEFLVTSDEFEIVTCYLNHDSAGGATAALPDHDVAFCAAPADAEDALRFSQTIRRALAGSGTKVLNLHDPSVDISRLSLQHQLPRMDGLRLPAAVSCDRPTLTQLGPRPWHGTPLQPLGDYPVVIRPVGSHAGRGLEKLDNADDMASYLARQDDAEFHLGQFIDYASPHDGRFRKCRIAFIDGVPYPCHLAIAERWDVWYTNARMEESAEKRAEESAFLDAFDHDFARRHAAGLDAIADSIGMDYFGIDCAEDRHGNLVVFEADNSLIVHDLECKTTFPYKGKHMQRVFSAFEDMLRRACKPS</sequence>